<dbReference type="InterPro" id="IPR036477">
    <property type="entry name" value="Formyl_transf_N_sf"/>
</dbReference>
<dbReference type="Gene3D" id="3.40.50.170">
    <property type="entry name" value="Formyl transferase, N-terminal domain"/>
    <property type="match status" value="1"/>
</dbReference>
<evidence type="ECO:0000256" key="6">
    <source>
        <dbReference type="ARBA" id="ARBA00022917"/>
    </source>
</evidence>
<feature type="binding site" evidence="8">
    <location>
        <begin position="126"/>
        <end position="129"/>
    </location>
    <ligand>
        <name>(6S)-5,6,7,8-tetrahydrofolate</name>
        <dbReference type="ChEBI" id="CHEBI:57453"/>
    </ligand>
</feature>
<comment type="caution">
    <text evidence="11">The sequence shown here is derived from an EMBL/GenBank/DDBJ whole genome shotgun (WGS) entry which is preliminary data.</text>
</comment>
<evidence type="ECO:0000256" key="2">
    <source>
        <dbReference type="ARBA" id="ARBA00010699"/>
    </source>
</evidence>
<evidence type="ECO:0000259" key="9">
    <source>
        <dbReference type="Pfam" id="PF00551"/>
    </source>
</evidence>
<evidence type="ECO:0000256" key="4">
    <source>
        <dbReference type="ARBA" id="ARBA00016014"/>
    </source>
</evidence>
<dbReference type="EMBL" id="PETS01000088">
    <property type="protein sequence ID" value="PIV51003.1"/>
    <property type="molecule type" value="Genomic_DNA"/>
</dbReference>
<dbReference type="PANTHER" id="PTHR11138:SF5">
    <property type="entry name" value="METHIONYL-TRNA FORMYLTRANSFERASE, MITOCHONDRIAL"/>
    <property type="match status" value="1"/>
</dbReference>
<dbReference type="InterPro" id="IPR041711">
    <property type="entry name" value="Met-tRNA-FMT_N"/>
</dbReference>
<evidence type="ECO:0000256" key="8">
    <source>
        <dbReference type="HAMAP-Rule" id="MF_00182"/>
    </source>
</evidence>
<evidence type="ECO:0000313" key="12">
    <source>
        <dbReference type="Proteomes" id="UP000228896"/>
    </source>
</evidence>
<comment type="function">
    <text evidence="1 8">Attaches a formyl group to the free amino group of methionyl-tRNA(fMet). The formyl group appears to play a dual role in the initiator identity of N-formylmethionyl-tRNA by promoting its recognition by IF2 and preventing the misappropriation of this tRNA by the elongation apparatus.</text>
</comment>
<organism evidence="11 12">
    <name type="scientific">Candidatus Falkowbacteria bacterium CG02_land_8_20_14_3_00_36_14</name>
    <dbReference type="NCBI Taxonomy" id="1974560"/>
    <lineage>
        <taxon>Bacteria</taxon>
        <taxon>Candidatus Falkowiibacteriota</taxon>
    </lineage>
</organism>
<keyword evidence="5 8" id="KW-0808">Transferase</keyword>
<dbReference type="NCBIfam" id="TIGR00460">
    <property type="entry name" value="fmt"/>
    <property type="match status" value="1"/>
</dbReference>
<accession>A0A2M7DMI9</accession>
<name>A0A2M7DMI9_9BACT</name>
<reference evidence="12" key="1">
    <citation type="submission" date="2017-09" db="EMBL/GenBank/DDBJ databases">
        <title>Depth-based differentiation of microbial function through sediment-hosted aquifers and enrichment of novel symbionts in the deep terrestrial subsurface.</title>
        <authorList>
            <person name="Probst A.J."/>
            <person name="Ladd B."/>
            <person name="Jarett J.K."/>
            <person name="Geller-Mcgrath D.E."/>
            <person name="Sieber C.M.K."/>
            <person name="Emerson J.B."/>
            <person name="Anantharaman K."/>
            <person name="Thomas B.C."/>
            <person name="Malmstrom R."/>
            <person name="Stieglmeier M."/>
            <person name="Klingl A."/>
            <person name="Woyke T."/>
            <person name="Ryan C.M."/>
            <person name="Banfield J.F."/>
        </authorList>
    </citation>
    <scope>NUCLEOTIDE SEQUENCE [LARGE SCALE GENOMIC DNA]</scope>
</reference>
<dbReference type="InterPro" id="IPR037022">
    <property type="entry name" value="Formyl_trans_C_sf"/>
</dbReference>
<dbReference type="Gene3D" id="3.10.25.10">
    <property type="entry name" value="Formyl transferase, C-terminal domain"/>
    <property type="match status" value="1"/>
</dbReference>
<evidence type="ECO:0000256" key="1">
    <source>
        <dbReference type="ARBA" id="ARBA00002606"/>
    </source>
</evidence>
<dbReference type="InterPro" id="IPR005794">
    <property type="entry name" value="Fmt"/>
</dbReference>
<dbReference type="AlphaFoldDB" id="A0A2M7DMI9"/>
<dbReference type="EC" id="2.1.2.9" evidence="3 8"/>
<dbReference type="InterPro" id="IPR005793">
    <property type="entry name" value="Formyl_trans_C"/>
</dbReference>
<dbReference type="CDD" id="cd08646">
    <property type="entry name" value="FMT_core_Met-tRNA-FMT_N"/>
    <property type="match status" value="1"/>
</dbReference>
<dbReference type="InterPro" id="IPR002376">
    <property type="entry name" value="Formyl_transf_N"/>
</dbReference>
<dbReference type="SUPFAM" id="SSF53328">
    <property type="entry name" value="Formyltransferase"/>
    <property type="match status" value="1"/>
</dbReference>
<dbReference type="SUPFAM" id="SSF50486">
    <property type="entry name" value="FMT C-terminal domain-like"/>
    <property type="match status" value="1"/>
</dbReference>
<comment type="catalytic activity">
    <reaction evidence="7 8">
        <text>L-methionyl-tRNA(fMet) + (6R)-10-formyltetrahydrofolate = N-formyl-L-methionyl-tRNA(fMet) + (6S)-5,6,7,8-tetrahydrofolate + H(+)</text>
        <dbReference type="Rhea" id="RHEA:24380"/>
        <dbReference type="Rhea" id="RHEA-COMP:9952"/>
        <dbReference type="Rhea" id="RHEA-COMP:9953"/>
        <dbReference type="ChEBI" id="CHEBI:15378"/>
        <dbReference type="ChEBI" id="CHEBI:57453"/>
        <dbReference type="ChEBI" id="CHEBI:78530"/>
        <dbReference type="ChEBI" id="CHEBI:78844"/>
        <dbReference type="ChEBI" id="CHEBI:195366"/>
        <dbReference type="EC" id="2.1.2.9"/>
    </reaction>
</comment>
<evidence type="ECO:0000256" key="7">
    <source>
        <dbReference type="ARBA" id="ARBA00048558"/>
    </source>
</evidence>
<protein>
    <recommendedName>
        <fullName evidence="4 8">Methionyl-tRNA formyltransferase</fullName>
        <ecNumber evidence="3 8">2.1.2.9</ecNumber>
    </recommendedName>
</protein>
<feature type="domain" description="Formyl transferase C-terminal" evidence="10">
    <location>
        <begin position="221"/>
        <end position="317"/>
    </location>
</feature>
<dbReference type="GO" id="GO:0005829">
    <property type="term" value="C:cytosol"/>
    <property type="evidence" value="ECO:0007669"/>
    <property type="project" value="TreeGrafter"/>
</dbReference>
<sequence length="326" mass="36180">MKNNKNKISIVFIGTSDFGIPSLNALIKGELFDIIGVITQPDKKAGRGQILAPPPIKIAAIKNNIPIWQPAKISNFPACHRLCLRQMAGRFQISKIDLIVLVAYAQIIPKKMLNIPKYGIINIHPSLLPKYRGAACVQAAIKNGDKETGVTIMKLNDGLDTGPILFQNKIKIDNSDTAGILFDKLAKISSEILIPTLKGYINGYIKPRVQDNTKASYVGILKRNDGLINWHQPADVVERFIRAMTPWPSAFSKINNKILKISEVEHQPLKINKYKTGELFLDNNQLAVQCGEDALAIKKLQLSGKKEMLAEEFIRGHKNFIGKILG</sequence>
<dbReference type="Pfam" id="PF02911">
    <property type="entry name" value="Formyl_trans_C"/>
    <property type="match status" value="1"/>
</dbReference>
<dbReference type="Proteomes" id="UP000228896">
    <property type="component" value="Unassembled WGS sequence"/>
</dbReference>
<dbReference type="InterPro" id="IPR011034">
    <property type="entry name" value="Formyl_transferase-like_C_sf"/>
</dbReference>
<proteinExistence type="inferred from homology"/>
<keyword evidence="6 8" id="KW-0648">Protein biosynthesis</keyword>
<dbReference type="PANTHER" id="PTHR11138">
    <property type="entry name" value="METHIONYL-TRNA FORMYLTRANSFERASE"/>
    <property type="match status" value="1"/>
</dbReference>
<dbReference type="Pfam" id="PF00551">
    <property type="entry name" value="Formyl_trans_N"/>
    <property type="match status" value="1"/>
</dbReference>
<feature type="domain" description="Formyl transferase N-terminal" evidence="9">
    <location>
        <begin position="10"/>
        <end position="195"/>
    </location>
</feature>
<evidence type="ECO:0000259" key="10">
    <source>
        <dbReference type="Pfam" id="PF02911"/>
    </source>
</evidence>
<dbReference type="HAMAP" id="MF_00182">
    <property type="entry name" value="Formyl_trans"/>
    <property type="match status" value="1"/>
</dbReference>
<dbReference type="GO" id="GO:0004479">
    <property type="term" value="F:methionyl-tRNA formyltransferase activity"/>
    <property type="evidence" value="ECO:0007669"/>
    <property type="project" value="UniProtKB-UniRule"/>
</dbReference>
<dbReference type="InterPro" id="IPR044135">
    <property type="entry name" value="Met-tRNA-FMT_C"/>
</dbReference>
<gene>
    <name evidence="8" type="primary">fmt</name>
    <name evidence="11" type="ORF">COS18_03470</name>
</gene>
<evidence type="ECO:0000313" key="11">
    <source>
        <dbReference type="EMBL" id="PIV51003.1"/>
    </source>
</evidence>
<evidence type="ECO:0000256" key="5">
    <source>
        <dbReference type="ARBA" id="ARBA00022679"/>
    </source>
</evidence>
<dbReference type="CDD" id="cd08704">
    <property type="entry name" value="Met_tRNA_FMT_C"/>
    <property type="match status" value="1"/>
</dbReference>
<comment type="similarity">
    <text evidence="2 8">Belongs to the Fmt family.</text>
</comment>
<evidence type="ECO:0000256" key="3">
    <source>
        <dbReference type="ARBA" id="ARBA00012261"/>
    </source>
</evidence>